<dbReference type="InterPro" id="IPR018060">
    <property type="entry name" value="HTH_AraC"/>
</dbReference>
<protein>
    <submittedName>
        <fullName evidence="4">Helix-turn-helix domain-containing protein</fullName>
    </submittedName>
</protein>
<dbReference type="SUPFAM" id="SSF46689">
    <property type="entry name" value="Homeodomain-like"/>
    <property type="match status" value="1"/>
</dbReference>
<dbReference type="Gene3D" id="1.10.10.60">
    <property type="entry name" value="Homeodomain-like"/>
    <property type="match status" value="1"/>
</dbReference>
<keyword evidence="1" id="KW-0805">Transcription regulation</keyword>
<proteinExistence type="predicted"/>
<reference evidence="4 5" key="1">
    <citation type="submission" date="2022-04" db="EMBL/GenBank/DDBJ databases">
        <title>Hymenobacter sp. isolated from the air.</title>
        <authorList>
            <person name="Won M."/>
            <person name="Lee C.-M."/>
            <person name="Woen H.-Y."/>
            <person name="Kwon S.-W."/>
        </authorList>
    </citation>
    <scope>NUCLEOTIDE SEQUENCE [LARGE SCALE GENOMIC DNA]</scope>
    <source>
        <strain evidence="5">5116 S-27</strain>
    </source>
</reference>
<sequence length="143" mass="15589">MDAATVLPITALEAALAISSSFTARVALLEEYLQTLFHPLVIDYRYSLVQAAVAQLTNPVSSPASITQVADQLSVTPKSLTRYFQQLVGAGPKRYAQLVRFKAALTLYRHQGQAFDYEAAGYADFAHFARASRRLLGQPLGAL</sequence>
<name>A0ABY4FE86_9BACT</name>
<keyword evidence="5" id="KW-1185">Reference proteome</keyword>
<dbReference type="Pfam" id="PF12833">
    <property type="entry name" value="HTH_18"/>
    <property type="match status" value="1"/>
</dbReference>
<evidence type="ECO:0000313" key="4">
    <source>
        <dbReference type="EMBL" id="UOQ52766.1"/>
    </source>
</evidence>
<dbReference type="SMART" id="SM00342">
    <property type="entry name" value="HTH_ARAC"/>
    <property type="match status" value="1"/>
</dbReference>
<accession>A0ABY4FE86</accession>
<keyword evidence="2" id="KW-0804">Transcription</keyword>
<evidence type="ECO:0000256" key="1">
    <source>
        <dbReference type="ARBA" id="ARBA00023015"/>
    </source>
</evidence>
<dbReference type="RefSeq" id="WP_244717063.1">
    <property type="nucleotide sequence ID" value="NZ_CP095049.1"/>
</dbReference>
<evidence type="ECO:0000259" key="3">
    <source>
        <dbReference type="PROSITE" id="PS01124"/>
    </source>
</evidence>
<gene>
    <name evidence="4" type="ORF">MUN80_23855</name>
</gene>
<feature type="domain" description="HTH araC/xylS-type" evidence="3">
    <location>
        <begin position="50"/>
        <end position="143"/>
    </location>
</feature>
<evidence type="ECO:0000313" key="5">
    <source>
        <dbReference type="Proteomes" id="UP000831785"/>
    </source>
</evidence>
<dbReference type="EMBL" id="CP095049">
    <property type="protein sequence ID" value="UOQ52766.1"/>
    <property type="molecule type" value="Genomic_DNA"/>
</dbReference>
<evidence type="ECO:0000256" key="2">
    <source>
        <dbReference type="ARBA" id="ARBA00023163"/>
    </source>
</evidence>
<dbReference type="InterPro" id="IPR009057">
    <property type="entry name" value="Homeodomain-like_sf"/>
</dbReference>
<dbReference type="PROSITE" id="PS01124">
    <property type="entry name" value="HTH_ARAC_FAMILY_2"/>
    <property type="match status" value="1"/>
</dbReference>
<dbReference type="Proteomes" id="UP000831785">
    <property type="component" value="Chromosome"/>
</dbReference>
<organism evidence="4 5">
    <name type="scientific">Hymenobacter cellulosivorans</name>
    <dbReference type="NCBI Taxonomy" id="2932249"/>
    <lineage>
        <taxon>Bacteria</taxon>
        <taxon>Pseudomonadati</taxon>
        <taxon>Bacteroidota</taxon>
        <taxon>Cytophagia</taxon>
        <taxon>Cytophagales</taxon>
        <taxon>Hymenobacteraceae</taxon>
        <taxon>Hymenobacter</taxon>
    </lineage>
</organism>